<reference evidence="2" key="2">
    <citation type="journal article" date="2024" name="Plant">
        <title>Genomic evolution and insights into agronomic trait innovations of Sesamum species.</title>
        <authorList>
            <person name="Miao H."/>
            <person name="Wang L."/>
            <person name="Qu L."/>
            <person name="Liu H."/>
            <person name="Sun Y."/>
            <person name="Le M."/>
            <person name="Wang Q."/>
            <person name="Wei S."/>
            <person name="Zheng Y."/>
            <person name="Lin W."/>
            <person name="Duan Y."/>
            <person name="Cao H."/>
            <person name="Xiong S."/>
            <person name="Wang X."/>
            <person name="Wei L."/>
            <person name="Li C."/>
            <person name="Ma Q."/>
            <person name="Ju M."/>
            <person name="Zhao R."/>
            <person name="Li G."/>
            <person name="Mu C."/>
            <person name="Tian Q."/>
            <person name="Mei H."/>
            <person name="Zhang T."/>
            <person name="Gao T."/>
            <person name="Zhang H."/>
        </authorList>
    </citation>
    <scope>NUCLEOTIDE SEQUENCE</scope>
    <source>
        <strain evidence="2">KEN1</strain>
    </source>
</reference>
<protein>
    <submittedName>
        <fullName evidence="2">Uncharacterized protein</fullName>
    </submittedName>
</protein>
<comment type="caution">
    <text evidence="2">The sequence shown here is derived from an EMBL/GenBank/DDBJ whole genome shotgun (WGS) entry which is preliminary data.</text>
</comment>
<accession>A0AAW2XJ58</accession>
<reference evidence="2" key="1">
    <citation type="submission" date="2020-06" db="EMBL/GenBank/DDBJ databases">
        <authorList>
            <person name="Li T."/>
            <person name="Hu X."/>
            <person name="Zhang T."/>
            <person name="Song X."/>
            <person name="Zhang H."/>
            <person name="Dai N."/>
            <person name="Sheng W."/>
            <person name="Hou X."/>
            <person name="Wei L."/>
        </authorList>
    </citation>
    <scope>NUCLEOTIDE SEQUENCE</scope>
    <source>
        <strain evidence="2">KEN1</strain>
        <tissue evidence="2">Leaf</tissue>
    </source>
</reference>
<evidence type="ECO:0000313" key="2">
    <source>
        <dbReference type="EMBL" id="KAL0453149.1"/>
    </source>
</evidence>
<evidence type="ECO:0000256" key="1">
    <source>
        <dbReference type="SAM" id="MobiDB-lite"/>
    </source>
</evidence>
<gene>
    <name evidence="2" type="ORF">Slati_1293000</name>
</gene>
<organism evidence="2">
    <name type="scientific">Sesamum latifolium</name>
    <dbReference type="NCBI Taxonomy" id="2727402"/>
    <lineage>
        <taxon>Eukaryota</taxon>
        <taxon>Viridiplantae</taxon>
        <taxon>Streptophyta</taxon>
        <taxon>Embryophyta</taxon>
        <taxon>Tracheophyta</taxon>
        <taxon>Spermatophyta</taxon>
        <taxon>Magnoliopsida</taxon>
        <taxon>eudicotyledons</taxon>
        <taxon>Gunneridae</taxon>
        <taxon>Pentapetalae</taxon>
        <taxon>asterids</taxon>
        <taxon>lamiids</taxon>
        <taxon>Lamiales</taxon>
        <taxon>Pedaliaceae</taxon>
        <taxon>Sesamum</taxon>
    </lineage>
</organism>
<dbReference type="EMBL" id="JACGWN010000004">
    <property type="protein sequence ID" value="KAL0453149.1"/>
    <property type="molecule type" value="Genomic_DNA"/>
</dbReference>
<sequence length="272" mass="28944">MSPPVTAPHPAFEIPKHDFPSTQNGQLSGSFNFSAGSIDAAGFDYSKFGAGKSNLSSRSRPRLTKIRRKQTVASQDGKSVKTDLGLNGLSDASEIKLDGKLGNLFTGNNGNSGSNGSATSRDLNGNMEHLGNGLSFGVGLNDSLSSLGFGNGKSLFENSSSSKFQSKEGDFWFASDGGLSNLDAQKEAGSFVFGACKAGSTTNSGPNKSGLPMDANFGSGQFVFGVNDSSEFGYFRMEQSRENLWPPKLREYQNQIMLNLFLVQISMILLQV</sequence>
<feature type="region of interest" description="Disordered" evidence="1">
    <location>
        <begin position="1"/>
        <end position="25"/>
    </location>
</feature>
<feature type="compositionally biased region" description="Basic residues" evidence="1">
    <location>
        <begin position="59"/>
        <end position="70"/>
    </location>
</feature>
<feature type="region of interest" description="Disordered" evidence="1">
    <location>
        <begin position="106"/>
        <end position="125"/>
    </location>
</feature>
<name>A0AAW2XJ58_9LAMI</name>
<dbReference type="AlphaFoldDB" id="A0AAW2XJ58"/>
<feature type="region of interest" description="Disordered" evidence="1">
    <location>
        <begin position="51"/>
        <end position="85"/>
    </location>
</feature>
<feature type="compositionally biased region" description="Low complexity" evidence="1">
    <location>
        <begin position="107"/>
        <end position="117"/>
    </location>
</feature>
<proteinExistence type="predicted"/>